<protein>
    <submittedName>
        <fullName evidence="2">Uncharacterized protein</fullName>
    </submittedName>
</protein>
<dbReference type="EMBL" id="VSSQ01049573">
    <property type="protein sequence ID" value="MPN03646.1"/>
    <property type="molecule type" value="Genomic_DNA"/>
</dbReference>
<comment type="caution">
    <text evidence="2">The sequence shown here is derived from an EMBL/GenBank/DDBJ whole genome shotgun (WGS) entry which is preliminary data.</text>
</comment>
<evidence type="ECO:0000313" key="2">
    <source>
        <dbReference type="EMBL" id="MPN03646.1"/>
    </source>
</evidence>
<organism evidence="2">
    <name type="scientific">bioreactor metagenome</name>
    <dbReference type="NCBI Taxonomy" id="1076179"/>
    <lineage>
        <taxon>unclassified sequences</taxon>
        <taxon>metagenomes</taxon>
        <taxon>ecological metagenomes</taxon>
    </lineage>
</organism>
<accession>A0A645EQC3</accession>
<evidence type="ECO:0000256" key="1">
    <source>
        <dbReference type="SAM" id="MobiDB-lite"/>
    </source>
</evidence>
<reference evidence="2" key="1">
    <citation type="submission" date="2019-08" db="EMBL/GenBank/DDBJ databases">
        <authorList>
            <person name="Kucharzyk K."/>
            <person name="Murdoch R.W."/>
            <person name="Higgins S."/>
            <person name="Loffler F."/>
        </authorList>
    </citation>
    <scope>NUCLEOTIDE SEQUENCE</scope>
</reference>
<sequence>MPMSVTIGGLKGPIKSPVCPAPWNMTAITLGVMPIADTRGMTIGAMIAFAPASVPRRATRTTEVTMVARMALFSESTPIFFMKKYTMFSATPVCLRTTPRPEPSMMISPTRERNDPIALAITEPIPSMGCWTMTAPTTTHIATFTTGCIPFLKARITYRSNGNNPKSGGNPKIMSMTSLFSGDSLQ</sequence>
<feature type="compositionally biased region" description="Polar residues" evidence="1">
    <location>
        <begin position="175"/>
        <end position="186"/>
    </location>
</feature>
<name>A0A645EQC3_9ZZZZ</name>
<gene>
    <name evidence="2" type="ORF">SDC9_150877</name>
</gene>
<feature type="region of interest" description="Disordered" evidence="1">
    <location>
        <begin position="162"/>
        <end position="186"/>
    </location>
</feature>
<feature type="compositionally biased region" description="Low complexity" evidence="1">
    <location>
        <begin position="162"/>
        <end position="172"/>
    </location>
</feature>
<dbReference type="AlphaFoldDB" id="A0A645EQC3"/>
<proteinExistence type="predicted"/>